<dbReference type="GO" id="GO:0031252">
    <property type="term" value="C:cell leading edge"/>
    <property type="evidence" value="ECO:0007669"/>
    <property type="project" value="TreeGrafter"/>
</dbReference>
<feature type="compositionally biased region" description="Basic residues" evidence="1">
    <location>
        <begin position="156"/>
        <end position="169"/>
    </location>
</feature>
<protein>
    <submittedName>
        <fullName evidence="2">Uncharacterized protein</fullName>
    </submittedName>
</protein>
<evidence type="ECO:0000313" key="3">
    <source>
        <dbReference type="Proteomes" id="UP001163046"/>
    </source>
</evidence>
<dbReference type="Proteomes" id="UP001163046">
    <property type="component" value="Unassembled WGS sequence"/>
</dbReference>
<dbReference type="GO" id="GO:0044295">
    <property type="term" value="C:axonal growth cone"/>
    <property type="evidence" value="ECO:0007669"/>
    <property type="project" value="TreeGrafter"/>
</dbReference>
<dbReference type="PANTHER" id="PTHR46606">
    <property type="entry name" value="SHOOTIN-1"/>
    <property type="match status" value="1"/>
</dbReference>
<sequence>MNIVGSKKKKDSLKRNKGPKDPLGNAMAEMMDRIKTGSIQLKPVRTPSTGSNESDDTDAMSDLGNLLKTLKRNPSIDVGPGVTSPTDEPGAQWANIKLRKSSKVTSAEGAGNNNNELNKVVLRKPRSHSAGDILDEKTKRRRHCRAETYSTETKSRRGKRFRRKGWKRL</sequence>
<feature type="region of interest" description="Disordered" evidence="1">
    <location>
        <begin position="1"/>
        <end position="169"/>
    </location>
</feature>
<gene>
    <name evidence="2" type="ORF">OS493_017184</name>
</gene>
<dbReference type="GO" id="GO:0005737">
    <property type="term" value="C:cytoplasm"/>
    <property type="evidence" value="ECO:0007669"/>
    <property type="project" value="TreeGrafter"/>
</dbReference>
<dbReference type="EMBL" id="MU827786">
    <property type="protein sequence ID" value="KAJ7333641.1"/>
    <property type="molecule type" value="Genomic_DNA"/>
</dbReference>
<feature type="compositionally biased region" description="Low complexity" evidence="1">
    <location>
        <begin position="107"/>
        <end position="120"/>
    </location>
</feature>
<keyword evidence="3" id="KW-1185">Reference proteome</keyword>
<name>A0A9X0CGE2_9CNID</name>
<accession>A0A9X0CGE2</accession>
<dbReference type="GO" id="GO:0048812">
    <property type="term" value="P:neuron projection morphogenesis"/>
    <property type="evidence" value="ECO:0007669"/>
    <property type="project" value="TreeGrafter"/>
</dbReference>
<reference evidence="2" key="1">
    <citation type="submission" date="2023-01" db="EMBL/GenBank/DDBJ databases">
        <title>Genome assembly of the deep-sea coral Lophelia pertusa.</title>
        <authorList>
            <person name="Herrera S."/>
            <person name="Cordes E."/>
        </authorList>
    </citation>
    <scope>NUCLEOTIDE SEQUENCE</scope>
    <source>
        <strain evidence="2">USNM1676648</strain>
        <tissue evidence="2">Polyp</tissue>
    </source>
</reference>
<evidence type="ECO:0000313" key="2">
    <source>
        <dbReference type="EMBL" id="KAJ7333641.1"/>
    </source>
</evidence>
<evidence type="ECO:0000256" key="1">
    <source>
        <dbReference type="SAM" id="MobiDB-lite"/>
    </source>
</evidence>
<dbReference type="PANTHER" id="PTHR46606:SF5">
    <property type="entry name" value="SHOOTIN-1"/>
    <property type="match status" value="1"/>
</dbReference>
<organism evidence="2 3">
    <name type="scientific">Desmophyllum pertusum</name>
    <dbReference type="NCBI Taxonomy" id="174260"/>
    <lineage>
        <taxon>Eukaryota</taxon>
        <taxon>Metazoa</taxon>
        <taxon>Cnidaria</taxon>
        <taxon>Anthozoa</taxon>
        <taxon>Hexacorallia</taxon>
        <taxon>Scleractinia</taxon>
        <taxon>Caryophylliina</taxon>
        <taxon>Caryophylliidae</taxon>
        <taxon>Desmophyllum</taxon>
    </lineage>
</organism>
<comment type="caution">
    <text evidence="2">The sequence shown here is derived from an EMBL/GenBank/DDBJ whole genome shotgun (WGS) entry which is preliminary data.</text>
</comment>
<feature type="compositionally biased region" description="Basic residues" evidence="1">
    <location>
        <begin position="1"/>
        <end position="17"/>
    </location>
</feature>
<dbReference type="AlphaFoldDB" id="A0A9X0CGE2"/>
<dbReference type="InterPro" id="IPR024849">
    <property type="entry name" value="Shootin-1"/>
</dbReference>
<proteinExistence type="predicted"/>
<dbReference type="GO" id="GO:2001224">
    <property type="term" value="P:positive regulation of neuron migration"/>
    <property type="evidence" value="ECO:0007669"/>
    <property type="project" value="TreeGrafter"/>
</dbReference>